<name>A0ACB7TI70_HYAAI</name>
<sequence length="573" mass="64884">MPRRNSGSRARSQASAPSQERPKNAQQRDKRTKANCKREPVAGLLDINTVLEMRKVLSVYALQPIAVFVYSTKYRSQRDRWLWEYANRKGYFIQKAAGSDSVLRPVLGLHNSVTDVTSELIVIGYSQRQPTMVARSQRRAVPYCRMARQTWLQHKMPKRPLENEKLRRVTGVGFELPDVDKNCVKEVMVQAMESFRQPHGHIAFPVLSGLSQYSSDSAYFLEKMQVLKNKCSGTVDDAEKTSKERQLVVPLQEWSFTKLGSVMAPDAEYEEDISFTNEAIVAQRSELHASEDVSVCLLYRLVVVTHNILQYLVTINLDKSTVVKERAEEALVVSIRQQMTDSVLEMFLDPCTRVVDALFDAVMCRAAALVVKGCTSKHLRVRTLQQCRLGSAVASWQLSTLLLTTVAEAFTEAILAEVGRDEQTFKYCSDCLSLIPRLKDDCLYEMFQALSLRHQKVSLLKAVQNTEPMDPLMCSAVTLLTKMSVIYALHLIQTQKVLPKHVYLHEQDLEDDFSSFLMCLNGPFTVAVPQPPTSVYELTDGRLKKFMLDMLVAYYKEVVEPSACDSQHTTALD</sequence>
<gene>
    <name evidence="1" type="ORF">HPB50_003834</name>
</gene>
<evidence type="ECO:0000313" key="2">
    <source>
        <dbReference type="Proteomes" id="UP000821845"/>
    </source>
</evidence>
<reference evidence="1" key="1">
    <citation type="submission" date="2020-05" db="EMBL/GenBank/DDBJ databases">
        <title>Large-scale comparative analyses of tick genomes elucidate their genetic diversity and vector capacities.</title>
        <authorList>
            <person name="Jia N."/>
            <person name="Wang J."/>
            <person name="Shi W."/>
            <person name="Du L."/>
            <person name="Sun Y."/>
            <person name="Zhan W."/>
            <person name="Jiang J."/>
            <person name="Wang Q."/>
            <person name="Zhang B."/>
            <person name="Ji P."/>
            <person name="Sakyi L.B."/>
            <person name="Cui X."/>
            <person name="Yuan T."/>
            <person name="Jiang B."/>
            <person name="Yang W."/>
            <person name="Lam T.T.-Y."/>
            <person name="Chang Q."/>
            <person name="Ding S."/>
            <person name="Wang X."/>
            <person name="Zhu J."/>
            <person name="Ruan X."/>
            <person name="Zhao L."/>
            <person name="Wei J."/>
            <person name="Que T."/>
            <person name="Du C."/>
            <person name="Cheng J."/>
            <person name="Dai P."/>
            <person name="Han X."/>
            <person name="Huang E."/>
            <person name="Gao Y."/>
            <person name="Liu J."/>
            <person name="Shao H."/>
            <person name="Ye R."/>
            <person name="Li L."/>
            <person name="Wei W."/>
            <person name="Wang X."/>
            <person name="Wang C."/>
            <person name="Yang T."/>
            <person name="Huo Q."/>
            <person name="Li W."/>
            <person name="Guo W."/>
            <person name="Chen H."/>
            <person name="Zhou L."/>
            <person name="Ni X."/>
            <person name="Tian J."/>
            <person name="Zhou Y."/>
            <person name="Sheng Y."/>
            <person name="Liu T."/>
            <person name="Pan Y."/>
            <person name="Xia L."/>
            <person name="Li J."/>
            <person name="Zhao F."/>
            <person name="Cao W."/>
        </authorList>
    </citation>
    <scope>NUCLEOTIDE SEQUENCE</scope>
    <source>
        <strain evidence="1">Hyas-2018</strain>
    </source>
</reference>
<organism evidence="1 2">
    <name type="scientific">Hyalomma asiaticum</name>
    <name type="common">Tick</name>
    <dbReference type="NCBI Taxonomy" id="266040"/>
    <lineage>
        <taxon>Eukaryota</taxon>
        <taxon>Metazoa</taxon>
        <taxon>Ecdysozoa</taxon>
        <taxon>Arthropoda</taxon>
        <taxon>Chelicerata</taxon>
        <taxon>Arachnida</taxon>
        <taxon>Acari</taxon>
        <taxon>Parasitiformes</taxon>
        <taxon>Ixodida</taxon>
        <taxon>Ixodoidea</taxon>
        <taxon>Ixodidae</taxon>
        <taxon>Hyalomminae</taxon>
        <taxon>Hyalomma</taxon>
    </lineage>
</organism>
<proteinExistence type="predicted"/>
<keyword evidence="2" id="KW-1185">Reference proteome</keyword>
<evidence type="ECO:0000313" key="1">
    <source>
        <dbReference type="EMBL" id="KAH6944544.1"/>
    </source>
</evidence>
<dbReference type="Proteomes" id="UP000821845">
    <property type="component" value="Chromosome 1"/>
</dbReference>
<protein>
    <submittedName>
        <fullName evidence="1">Uncharacterized protein</fullName>
    </submittedName>
</protein>
<comment type="caution">
    <text evidence="1">The sequence shown here is derived from an EMBL/GenBank/DDBJ whole genome shotgun (WGS) entry which is preliminary data.</text>
</comment>
<dbReference type="EMBL" id="CM023481">
    <property type="protein sequence ID" value="KAH6944544.1"/>
    <property type="molecule type" value="Genomic_DNA"/>
</dbReference>
<accession>A0ACB7TI70</accession>